<dbReference type="Proteomes" id="UP001152622">
    <property type="component" value="Chromosome 2"/>
</dbReference>
<evidence type="ECO:0000313" key="1">
    <source>
        <dbReference type="EMBL" id="KAJ8373664.1"/>
    </source>
</evidence>
<gene>
    <name evidence="1" type="ORF">SKAU_G00042440</name>
</gene>
<dbReference type="AlphaFoldDB" id="A0A9Q1J6S4"/>
<name>A0A9Q1J6S4_SYNKA</name>
<keyword evidence="2" id="KW-1185">Reference proteome</keyword>
<organism evidence="1 2">
    <name type="scientific">Synaphobranchus kaupii</name>
    <name type="common">Kaup's arrowtooth eel</name>
    <dbReference type="NCBI Taxonomy" id="118154"/>
    <lineage>
        <taxon>Eukaryota</taxon>
        <taxon>Metazoa</taxon>
        <taxon>Chordata</taxon>
        <taxon>Craniata</taxon>
        <taxon>Vertebrata</taxon>
        <taxon>Euteleostomi</taxon>
        <taxon>Actinopterygii</taxon>
        <taxon>Neopterygii</taxon>
        <taxon>Teleostei</taxon>
        <taxon>Anguilliformes</taxon>
        <taxon>Synaphobranchidae</taxon>
        <taxon>Synaphobranchus</taxon>
    </lineage>
</organism>
<proteinExistence type="predicted"/>
<sequence length="120" mass="13604">MQFHALPICISKTRPPMRSCTTPHTLWLHPKAHIQGEESRMGIKGSTLLEQQQHRLQGTAPGAQWTIQHSYILYIISVSATFTFKYCFLRQAATHMHTPACHVVETNTPVSSADQQQHNQ</sequence>
<accession>A0A9Q1J6S4</accession>
<evidence type="ECO:0000313" key="2">
    <source>
        <dbReference type="Proteomes" id="UP001152622"/>
    </source>
</evidence>
<comment type="caution">
    <text evidence="1">The sequence shown here is derived from an EMBL/GenBank/DDBJ whole genome shotgun (WGS) entry which is preliminary data.</text>
</comment>
<reference evidence="1" key="1">
    <citation type="journal article" date="2023" name="Science">
        <title>Genome structures resolve the early diversification of teleost fishes.</title>
        <authorList>
            <person name="Parey E."/>
            <person name="Louis A."/>
            <person name="Montfort J."/>
            <person name="Bouchez O."/>
            <person name="Roques C."/>
            <person name="Iampietro C."/>
            <person name="Lluch J."/>
            <person name="Castinel A."/>
            <person name="Donnadieu C."/>
            <person name="Desvignes T."/>
            <person name="Floi Bucao C."/>
            <person name="Jouanno E."/>
            <person name="Wen M."/>
            <person name="Mejri S."/>
            <person name="Dirks R."/>
            <person name="Jansen H."/>
            <person name="Henkel C."/>
            <person name="Chen W.J."/>
            <person name="Zahm M."/>
            <person name="Cabau C."/>
            <person name="Klopp C."/>
            <person name="Thompson A.W."/>
            <person name="Robinson-Rechavi M."/>
            <person name="Braasch I."/>
            <person name="Lecointre G."/>
            <person name="Bobe J."/>
            <person name="Postlethwait J.H."/>
            <person name="Berthelot C."/>
            <person name="Roest Crollius H."/>
            <person name="Guiguen Y."/>
        </authorList>
    </citation>
    <scope>NUCLEOTIDE SEQUENCE</scope>
    <source>
        <strain evidence="1">WJC10195</strain>
    </source>
</reference>
<protein>
    <submittedName>
        <fullName evidence="1">Uncharacterized protein</fullName>
    </submittedName>
</protein>
<dbReference type="EMBL" id="JAINUF010000002">
    <property type="protein sequence ID" value="KAJ8373664.1"/>
    <property type="molecule type" value="Genomic_DNA"/>
</dbReference>